<dbReference type="KEGG" id="eus:EUTSA_v10017661mg"/>
<feature type="region of interest" description="Disordered" evidence="1">
    <location>
        <begin position="11"/>
        <end position="38"/>
    </location>
</feature>
<protein>
    <recommendedName>
        <fullName evidence="4">DUF4283 domain-containing protein</fullName>
    </recommendedName>
</protein>
<reference evidence="2 3" key="1">
    <citation type="journal article" date="2013" name="Front. Plant Sci.">
        <title>The Reference Genome of the Halophytic Plant Eutrema salsugineum.</title>
        <authorList>
            <person name="Yang R."/>
            <person name="Jarvis D.E."/>
            <person name="Chen H."/>
            <person name="Beilstein M.A."/>
            <person name="Grimwood J."/>
            <person name="Jenkins J."/>
            <person name="Shu S."/>
            <person name="Prochnik S."/>
            <person name="Xin M."/>
            <person name="Ma C."/>
            <person name="Schmutz J."/>
            <person name="Wing R.A."/>
            <person name="Mitchell-Olds T."/>
            <person name="Schumaker K.S."/>
            <person name="Wang X."/>
        </authorList>
    </citation>
    <scope>NUCLEOTIDE SEQUENCE [LARGE SCALE GENOMIC DNA]</scope>
</reference>
<evidence type="ECO:0000256" key="1">
    <source>
        <dbReference type="SAM" id="MobiDB-lite"/>
    </source>
</evidence>
<feature type="non-terminal residue" evidence="2">
    <location>
        <position position="212"/>
    </location>
</feature>
<name>V4MFX9_EUTSA</name>
<dbReference type="STRING" id="72664.V4MFX9"/>
<dbReference type="Gramene" id="ESQ51448">
    <property type="protein sequence ID" value="ESQ51448"/>
    <property type="gene ID" value="EUTSA_v10017661mg"/>
</dbReference>
<accession>V4MFX9</accession>
<dbReference type="eggNOG" id="KOG1075">
    <property type="taxonomic scope" value="Eukaryota"/>
</dbReference>
<dbReference type="Proteomes" id="UP000030689">
    <property type="component" value="Unassembled WGS sequence"/>
</dbReference>
<evidence type="ECO:0000313" key="2">
    <source>
        <dbReference type="EMBL" id="ESQ51448.1"/>
    </source>
</evidence>
<keyword evidence="3" id="KW-1185">Reference proteome</keyword>
<gene>
    <name evidence="2" type="ORF">EUTSA_v10017661mg</name>
</gene>
<dbReference type="AlphaFoldDB" id="V4MFX9"/>
<dbReference type="EMBL" id="KI517385">
    <property type="protein sequence ID" value="ESQ51448.1"/>
    <property type="molecule type" value="Genomic_DNA"/>
</dbReference>
<evidence type="ECO:0008006" key="4">
    <source>
        <dbReference type="Google" id="ProtNLM"/>
    </source>
</evidence>
<sequence length="212" mass="22810">MASPVIGVMASEPSLDPFSQKIDVPPPDPPNPPNALDLDGAPIPAQRVMFLSASVSLVAPLPVIRFSLDDLSADASSFVVPVLFPSIVLAPCPLPGLGLISSGFGEPLYTKKSRLPPMHLGCVKVKVEILLAKSVPCAVVVEDRFGNSVRVDANYPHLPPKCEYCGEFVHQVLRCPQDLRYRSPFIQDLHGSSADPPPPPRIQLPLLSLKKK</sequence>
<proteinExistence type="predicted"/>
<organism evidence="2 3">
    <name type="scientific">Eutrema salsugineum</name>
    <name type="common">Saltwater cress</name>
    <name type="synonym">Sisymbrium salsugineum</name>
    <dbReference type="NCBI Taxonomy" id="72664"/>
    <lineage>
        <taxon>Eukaryota</taxon>
        <taxon>Viridiplantae</taxon>
        <taxon>Streptophyta</taxon>
        <taxon>Embryophyta</taxon>
        <taxon>Tracheophyta</taxon>
        <taxon>Spermatophyta</taxon>
        <taxon>Magnoliopsida</taxon>
        <taxon>eudicotyledons</taxon>
        <taxon>Gunneridae</taxon>
        <taxon>Pentapetalae</taxon>
        <taxon>rosids</taxon>
        <taxon>malvids</taxon>
        <taxon>Brassicales</taxon>
        <taxon>Brassicaceae</taxon>
        <taxon>Eutremeae</taxon>
        <taxon>Eutrema</taxon>
    </lineage>
</organism>
<feature type="compositionally biased region" description="Pro residues" evidence="1">
    <location>
        <begin position="24"/>
        <end position="33"/>
    </location>
</feature>
<evidence type="ECO:0000313" key="3">
    <source>
        <dbReference type="Proteomes" id="UP000030689"/>
    </source>
</evidence>